<dbReference type="SUPFAM" id="SSF53254">
    <property type="entry name" value="Phosphoglycerate mutase-like"/>
    <property type="match status" value="1"/>
</dbReference>
<gene>
    <name evidence="1" type="ORF">ACFSJF_14365</name>
</gene>
<proteinExistence type="predicted"/>
<dbReference type="CDD" id="cd07067">
    <property type="entry name" value="HP_PGM_like"/>
    <property type="match status" value="1"/>
</dbReference>
<dbReference type="Gene3D" id="3.40.50.1240">
    <property type="entry name" value="Phosphoglycerate mutase-like"/>
    <property type="match status" value="1"/>
</dbReference>
<dbReference type="InterPro" id="IPR029033">
    <property type="entry name" value="His_PPase_superfam"/>
</dbReference>
<dbReference type="RefSeq" id="WP_377558099.1">
    <property type="nucleotide sequence ID" value="NZ_JBHUHQ010000019.1"/>
</dbReference>
<dbReference type="PANTHER" id="PTHR48100:SF59">
    <property type="entry name" value="ADENOSYLCOBALAMIN_ALPHA-RIBAZOLE PHOSPHATASE"/>
    <property type="match status" value="1"/>
</dbReference>
<dbReference type="PANTHER" id="PTHR48100">
    <property type="entry name" value="BROAD-SPECIFICITY PHOSPHATASE YOR283W-RELATED"/>
    <property type="match status" value="1"/>
</dbReference>
<dbReference type="InterPro" id="IPR013078">
    <property type="entry name" value="His_Pase_superF_clade-1"/>
</dbReference>
<dbReference type="InterPro" id="IPR050275">
    <property type="entry name" value="PGM_Phosphatase"/>
</dbReference>
<dbReference type="Proteomes" id="UP001597383">
    <property type="component" value="Unassembled WGS sequence"/>
</dbReference>
<protein>
    <submittedName>
        <fullName evidence="1">Histidine phosphatase family protein</fullName>
    </submittedName>
</protein>
<comment type="caution">
    <text evidence="1">The sequence shown here is derived from an EMBL/GenBank/DDBJ whole genome shotgun (WGS) entry which is preliminary data.</text>
</comment>
<evidence type="ECO:0000313" key="1">
    <source>
        <dbReference type="EMBL" id="MFD2045459.1"/>
    </source>
</evidence>
<dbReference type="EMBL" id="JBHUHQ010000019">
    <property type="protein sequence ID" value="MFD2045459.1"/>
    <property type="molecule type" value="Genomic_DNA"/>
</dbReference>
<dbReference type="SMART" id="SM00855">
    <property type="entry name" value="PGAM"/>
    <property type="match status" value="1"/>
</dbReference>
<evidence type="ECO:0000313" key="2">
    <source>
        <dbReference type="Proteomes" id="UP001597383"/>
    </source>
</evidence>
<sequence>MVTKLYLTRHAHSVYTPDEWNRPLSKRGLTDAKKVTQILANENIDVVLSSPYKRAVQTVEGVANTIGKGVIHVEDYKERRLSEAAVDDFDAAITKVWEDFTFAWPGGESNIVAQNRGIQAIFETLETYEGKNVVIGTHGNLMVLMMNYFNSSFDFYFWKELDMPDIYALTFAKTELVKTKRIWTV</sequence>
<organism evidence="1 2">
    <name type="scientific">Ornithinibacillus salinisoli</name>
    <dbReference type="NCBI Taxonomy" id="1848459"/>
    <lineage>
        <taxon>Bacteria</taxon>
        <taxon>Bacillati</taxon>
        <taxon>Bacillota</taxon>
        <taxon>Bacilli</taxon>
        <taxon>Bacillales</taxon>
        <taxon>Bacillaceae</taxon>
        <taxon>Ornithinibacillus</taxon>
    </lineage>
</organism>
<accession>A0ABW4W0W2</accession>
<keyword evidence="2" id="KW-1185">Reference proteome</keyword>
<dbReference type="Pfam" id="PF00300">
    <property type="entry name" value="His_Phos_1"/>
    <property type="match status" value="1"/>
</dbReference>
<name>A0ABW4W0W2_9BACI</name>
<reference evidence="2" key="1">
    <citation type="journal article" date="2019" name="Int. J. Syst. Evol. Microbiol.">
        <title>The Global Catalogue of Microorganisms (GCM) 10K type strain sequencing project: providing services to taxonomists for standard genome sequencing and annotation.</title>
        <authorList>
            <consortium name="The Broad Institute Genomics Platform"/>
            <consortium name="The Broad Institute Genome Sequencing Center for Infectious Disease"/>
            <person name="Wu L."/>
            <person name="Ma J."/>
        </authorList>
    </citation>
    <scope>NUCLEOTIDE SEQUENCE [LARGE SCALE GENOMIC DNA]</scope>
    <source>
        <strain evidence="2">R28</strain>
    </source>
</reference>